<evidence type="ECO:0000313" key="8">
    <source>
        <dbReference type="EMBL" id="CDU23940.1"/>
    </source>
</evidence>
<evidence type="ECO:0000259" key="6">
    <source>
        <dbReference type="PROSITE" id="PS51762"/>
    </source>
</evidence>
<reference evidence="7" key="2">
    <citation type="submission" date="2014-06" db="EMBL/GenBank/DDBJ databases">
        <authorList>
            <person name="Berkman J.Paul."/>
        </authorList>
    </citation>
    <scope>NUCLEOTIDE SEQUENCE [LARGE SCALE GENOMIC DNA]</scope>
</reference>
<evidence type="ECO:0000256" key="3">
    <source>
        <dbReference type="ARBA" id="ARBA00023295"/>
    </source>
</evidence>
<dbReference type="GO" id="GO:0016757">
    <property type="term" value="F:glycosyltransferase activity"/>
    <property type="evidence" value="ECO:0007669"/>
    <property type="project" value="TreeGrafter"/>
</dbReference>
<keyword evidence="3" id="KW-0326">Glycosidase</keyword>
<reference evidence="9" key="1">
    <citation type="submission" date="2014-06" db="EMBL/GenBank/DDBJ databases">
        <authorList>
            <person name="Berkman P.J."/>
        </authorList>
    </citation>
    <scope>NUCLEOTIDE SEQUENCE [LARGE SCALE GENOMIC DNA]</scope>
</reference>
<dbReference type="AlphaFoldDB" id="A0A0F7RTK0"/>
<feature type="region of interest" description="Disordered" evidence="4">
    <location>
        <begin position="330"/>
        <end position="353"/>
    </location>
</feature>
<evidence type="ECO:0000313" key="7">
    <source>
        <dbReference type="EMBL" id="CDR99745.1"/>
    </source>
</evidence>
<keyword evidence="2" id="KW-0378">Hydrolase</keyword>
<proteinExistence type="predicted"/>
<evidence type="ECO:0000256" key="2">
    <source>
        <dbReference type="ARBA" id="ARBA00022801"/>
    </source>
</evidence>
<dbReference type="Proteomes" id="UP000242770">
    <property type="component" value="Unassembled WGS sequence"/>
</dbReference>
<dbReference type="Pfam" id="PF00722">
    <property type="entry name" value="Glyco_hydro_16"/>
    <property type="match status" value="1"/>
</dbReference>
<protein>
    <submittedName>
        <fullName evidence="8">Related to UTR2-cell wall protein</fullName>
    </submittedName>
</protein>
<keyword evidence="1 5" id="KW-0732">Signal</keyword>
<reference evidence="8" key="3">
    <citation type="submission" date="2014-06" db="EMBL/GenBank/DDBJ databases">
        <authorList>
            <person name="Ju J."/>
            <person name="Zhang J."/>
        </authorList>
    </citation>
    <scope>NUCLEOTIDE SEQUENCE</scope>
    <source>
        <strain evidence="8">SscI8</strain>
    </source>
</reference>
<dbReference type="SUPFAM" id="SSF49899">
    <property type="entry name" value="Concanavalin A-like lectins/glucanases"/>
    <property type="match status" value="1"/>
</dbReference>
<dbReference type="OrthoDB" id="4781at2759"/>
<organism evidence="7 9">
    <name type="scientific">Sporisorium scitamineum</name>
    <dbReference type="NCBI Taxonomy" id="49012"/>
    <lineage>
        <taxon>Eukaryota</taxon>
        <taxon>Fungi</taxon>
        <taxon>Dikarya</taxon>
        <taxon>Basidiomycota</taxon>
        <taxon>Ustilaginomycotina</taxon>
        <taxon>Ustilaginomycetes</taxon>
        <taxon>Ustilaginales</taxon>
        <taxon>Ustilaginaceae</taxon>
        <taxon>Sporisorium</taxon>
    </lineage>
</organism>
<dbReference type="PANTHER" id="PTHR10963">
    <property type="entry name" value="GLYCOSYL HYDROLASE-RELATED"/>
    <property type="match status" value="1"/>
</dbReference>
<name>A0A0F7RTK0_9BASI</name>
<feature type="chain" id="PRO_5015038954" evidence="5">
    <location>
        <begin position="29"/>
        <end position="353"/>
    </location>
</feature>
<dbReference type="EMBL" id="LK056664">
    <property type="protein sequence ID" value="CDU23940.1"/>
    <property type="molecule type" value="Genomic_DNA"/>
</dbReference>
<dbReference type="InterPro" id="IPR050546">
    <property type="entry name" value="Glycosyl_Hydrlase_16"/>
</dbReference>
<dbReference type="PANTHER" id="PTHR10963:SF22">
    <property type="entry name" value="GLYCOSIDASE CRH2-RELATED"/>
    <property type="match status" value="1"/>
</dbReference>
<dbReference type="GO" id="GO:0004553">
    <property type="term" value="F:hydrolase activity, hydrolyzing O-glycosyl compounds"/>
    <property type="evidence" value="ECO:0007669"/>
    <property type="project" value="InterPro"/>
</dbReference>
<gene>
    <name evidence="7" type="primary">SSCI27960.1</name>
    <name evidence="8" type="ORF">SPSC_02569</name>
</gene>
<feature type="signal peptide" evidence="5">
    <location>
        <begin position="1"/>
        <end position="28"/>
    </location>
</feature>
<dbReference type="EMBL" id="CCFA01001505">
    <property type="protein sequence ID" value="CDR99745.1"/>
    <property type="molecule type" value="Genomic_DNA"/>
</dbReference>
<evidence type="ECO:0000256" key="4">
    <source>
        <dbReference type="SAM" id="MobiDB-lite"/>
    </source>
</evidence>
<accession>A0A0F7RTK0</accession>
<evidence type="ECO:0000256" key="5">
    <source>
        <dbReference type="SAM" id="SignalP"/>
    </source>
</evidence>
<feature type="domain" description="GH16" evidence="6">
    <location>
        <begin position="67"/>
        <end position="304"/>
    </location>
</feature>
<dbReference type="GO" id="GO:0009277">
    <property type="term" value="C:fungal-type cell wall"/>
    <property type="evidence" value="ECO:0007669"/>
    <property type="project" value="TreeGrafter"/>
</dbReference>
<dbReference type="STRING" id="49012.A0A0F7RTK0"/>
<dbReference type="GO" id="GO:0031505">
    <property type="term" value="P:fungal-type cell wall organization"/>
    <property type="evidence" value="ECO:0007669"/>
    <property type="project" value="TreeGrafter"/>
</dbReference>
<dbReference type="GO" id="GO:0005975">
    <property type="term" value="P:carbohydrate metabolic process"/>
    <property type="evidence" value="ECO:0007669"/>
    <property type="project" value="InterPro"/>
</dbReference>
<evidence type="ECO:0000256" key="1">
    <source>
        <dbReference type="ARBA" id="ARBA00022729"/>
    </source>
</evidence>
<evidence type="ECO:0000313" key="9">
    <source>
        <dbReference type="Proteomes" id="UP000242770"/>
    </source>
</evidence>
<sequence length="353" mass="38663">MASSRFTTLLFALLAALTVLTLSTSAQGTCSATSKCGEAAPCCSSYGYCGSSTTHCLGSCDPDSSFSPSSCKPMPKCKPQTISFENNAKPWVAASNYRGDPNQAPFTLDEGVVEPAKTGTKMLLTKSGDAKKGTLLSTTRYWYYGQASAVMKHGSWAGVVNTFIGMSSTKDEIDLEYVTSSDQDIQTNYYWYGQPEGWTHGYSVPSSTLNSISKPARFSVKDWHTYTLDWSPNRLRWLIDGTPVRTLYRKNTFNSKDGLYHYPSSPMRLQLSIWGAGDGTFPQGTVEWAGGLIDWSKATNGRFVNMVKSVTISCNDPEDVRNDRPNYAFSAKQRNPLNGQPKVLATSRSSIMA</sequence>
<keyword evidence="9" id="KW-1185">Reference proteome</keyword>
<dbReference type="InterPro" id="IPR013320">
    <property type="entry name" value="ConA-like_dom_sf"/>
</dbReference>
<dbReference type="Gene3D" id="2.60.120.200">
    <property type="match status" value="1"/>
</dbReference>
<dbReference type="PROSITE" id="PS51762">
    <property type="entry name" value="GH16_2"/>
    <property type="match status" value="1"/>
</dbReference>
<dbReference type="InterPro" id="IPR000757">
    <property type="entry name" value="Beta-glucanase-like"/>
</dbReference>